<dbReference type="AlphaFoldDB" id="Q1ZRV8"/>
<gene>
    <name evidence="1" type="ORF">VAS14_05848</name>
</gene>
<reference evidence="1 2" key="1">
    <citation type="journal article" date="2009" name="Proc. Natl. Acad. Sci. U.S.A.">
        <title>The genomic basis of trophic strategy in marine bacteria.</title>
        <authorList>
            <person name="Lauro F.M."/>
            <person name="McDougald D."/>
            <person name="Thomas T."/>
            <person name="Williams T.J."/>
            <person name="Egan S."/>
            <person name="Rice S."/>
            <person name="DeMaere M.Z."/>
            <person name="Ting L."/>
            <person name="Ertan H."/>
            <person name="Johnson J."/>
            <person name="Ferriera S."/>
            <person name="Lapidus A."/>
            <person name="Anderson I."/>
            <person name="Kyrpides N."/>
            <person name="Munk A.C."/>
            <person name="Detter C."/>
            <person name="Han C.S."/>
            <person name="Brown M.V."/>
            <person name="Robb F.T."/>
            <person name="Kjelleberg S."/>
            <person name="Cavicchioli R."/>
        </authorList>
    </citation>
    <scope>NUCLEOTIDE SEQUENCE [LARGE SCALE GENOMIC DNA]</scope>
    <source>
        <strain evidence="1 2">S14</strain>
    </source>
</reference>
<name>Q1ZRV8_PHOAS</name>
<dbReference type="HOGENOM" id="CLU_3390734_0_0_6"/>
<evidence type="ECO:0000313" key="1">
    <source>
        <dbReference type="EMBL" id="EAS65219.1"/>
    </source>
</evidence>
<accession>Q1ZRV8</accession>
<comment type="caution">
    <text evidence="1">The sequence shown here is derived from an EMBL/GenBank/DDBJ whole genome shotgun (WGS) entry which is preliminary data.</text>
</comment>
<sequence>MEKSKKQIREIIKKKTLIILLKTKKKLVEKNS</sequence>
<dbReference type="Proteomes" id="UP000001603">
    <property type="component" value="Unassembled WGS sequence"/>
</dbReference>
<proteinExistence type="predicted"/>
<organism evidence="1 2">
    <name type="scientific">Photobacterium angustum (strain S14 / CCUG 15956)</name>
    <name type="common">Vibrio sp. (strain S14 / CCUG 15956)</name>
    <dbReference type="NCBI Taxonomy" id="314292"/>
    <lineage>
        <taxon>Bacteria</taxon>
        <taxon>Pseudomonadati</taxon>
        <taxon>Pseudomonadota</taxon>
        <taxon>Gammaproteobacteria</taxon>
        <taxon>Vibrionales</taxon>
        <taxon>Vibrionaceae</taxon>
        <taxon>Photobacterium</taxon>
    </lineage>
</organism>
<protein>
    <submittedName>
        <fullName evidence="1">Uncharacterized protein</fullName>
    </submittedName>
</protein>
<dbReference type="EMBL" id="AAOJ01000002">
    <property type="protein sequence ID" value="EAS65219.1"/>
    <property type="molecule type" value="Genomic_DNA"/>
</dbReference>
<evidence type="ECO:0000313" key="2">
    <source>
        <dbReference type="Proteomes" id="UP000001603"/>
    </source>
</evidence>